<keyword evidence="1 2" id="KW-0694">RNA-binding</keyword>
<gene>
    <name evidence="5" type="ORF">SAMN06295900_101613</name>
</gene>
<accession>A0A1X7CMG7</accession>
<evidence type="ECO:0000259" key="4">
    <source>
        <dbReference type="PROSITE" id="PS51295"/>
    </source>
</evidence>
<keyword evidence="6" id="KW-1185">Reference proteome</keyword>
<dbReference type="STRING" id="28094.SAMN06295900_101613"/>
<evidence type="ECO:0000256" key="2">
    <source>
        <dbReference type="PROSITE-ProRule" id="PRU00626"/>
    </source>
</evidence>
<evidence type="ECO:0000313" key="5">
    <source>
        <dbReference type="EMBL" id="SME99346.1"/>
    </source>
</evidence>
<dbReference type="PANTHER" id="PTHR40065:SF3">
    <property type="entry name" value="RNA-BINDING PROTEIN YHBY"/>
    <property type="match status" value="1"/>
</dbReference>
<dbReference type="Proteomes" id="UP000192911">
    <property type="component" value="Unassembled WGS sequence"/>
</dbReference>
<dbReference type="GO" id="GO:0003723">
    <property type="term" value="F:RNA binding"/>
    <property type="evidence" value="ECO:0007669"/>
    <property type="project" value="UniProtKB-UniRule"/>
</dbReference>
<name>A0A1X7CMG7_TRICW</name>
<feature type="compositionally biased region" description="Low complexity" evidence="3">
    <location>
        <begin position="98"/>
        <end position="136"/>
    </location>
</feature>
<reference evidence="6" key="1">
    <citation type="submission" date="2017-04" db="EMBL/GenBank/DDBJ databases">
        <authorList>
            <person name="Varghese N."/>
            <person name="Submissions S."/>
        </authorList>
    </citation>
    <scope>NUCLEOTIDE SEQUENCE [LARGE SCALE GENOMIC DNA]</scope>
    <source>
        <strain evidence="6">Ballard 720</strain>
    </source>
</reference>
<dbReference type="RefSeq" id="WP_085224113.1">
    <property type="nucleotide sequence ID" value="NZ_BSQD01000001.1"/>
</dbReference>
<sequence length="188" mass="20177">MSALKLSPARRAELRALAHALKPVVLIGAEGLTDAVLAEIKVHLDAHELIKVRVFGDERDERVAIYDQICDALDAAPIQHIGKLLVIWKPKKTERAVPAKTAGARRGTAAPSAREAAAATATATAKPAARRGAAPRLVKVVKPTDNPTRRPKPQTVVVRGNERVTAGGTVKRAKKRQTSAKRQHQAVK</sequence>
<dbReference type="Pfam" id="PF01985">
    <property type="entry name" value="CRS1_YhbY"/>
    <property type="match status" value="1"/>
</dbReference>
<dbReference type="SUPFAM" id="SSF75471">
    <property type="entry name" value="YhbY-like"/>
    <property type="match status" value="1"/>
</dbReference>
<dbReference type="PANTHER" id="PTHR40065">
    <property type="entry name" value="RNA-BINDING PROTEIN YHBY"/>
    <property type="match status" value="1"/>
</dbReference>
<evidence type="ECO:0000256" key="1">
    <source>
        <dbReference type="ARBA" id="ARBA00022884"/>
    </source>
</evidence>
<evidence type="ECO:0000256" key="3">
    <source>
        <dbReference type="SAM" id="MobiDB-lite"/>
    </source>
</evidence>
<feature type="region of interest" description="Disordered" evidence="3">
    <location>
        <begin position="97"/>
        <end position="188"/>
    </location>
</feature>
<dbReference type="InterPro" id="IPR051925">
    <property type="entry name" value="RNA-binding_domain"/>
</dbReference>
<dbReference type="OrthoDB" id="9797519at2"/>
<dbReference type="InterPro" id="IPR035920">
    <property type="entry name" value="YhbY-like_sf"/>
</dbReference>
<proteinExistence type="predicted"/>
<evidence type="ECO:0000313" key="6">
    <source>
        <dbReference type="Proteomes" id="UP000192911"/>
    </source>
</evidence>
<dbReference type="InterPro" id="IPR001890">
    <property type="entry name" value="RNA-binding_CRM"/>
</dbReference>
<feature type="domain" description="CRM" evidence="4">
    <location>
        <begin position="4"/>
        <end position="100"/>
    </location>
</feature>
<dbReference type="GeneID" id="95548910"/>
<dbReference type="AlphaFoldDB" id="A0A1X7CMG7"/>
<dbReference type="EMBL" id="FXAH01000001">
    <property type="protein sequence ID" value="SME99346.1"/>
    <property type="molecule type" value="Genomic_DNA"/>
</dbReference>
<dbReference type="Gene3D" id="3.30.110.60">
    <property type="entry name" value="YhbY-like"/>
    <property type="match status" value="1"/>
</dbReference>
<dbReference type="SMART" id="SM01103">
    <property type="entry name" value="CRS1_YhbY"/>
    <property type="match status" value="1"/>
</dbReference>
<protein>
    <submittedName>
        <fullName evidence="5">Putative RNA-binding protein, YhbY family</fullName>
    </submittedName>
</protein>
<organism evidence="5 6">
    <name type="scientific">Trinickia caryophylli</name>
    <name type="common">Paraburkholderia caryophylli</name>
    <dbReference type="NCBI Taxonomy" id="28094"/>
    <lineage>
        <taxon>Bacteria</taxon>
        <taxon>Pseudomonadati</taxon>
        <taxon>Pseudomonadota</taxon>
        <taxon>Betaproteobacteria</taxon>
        <taxon>Burkholderiales</taxon>
        <taxon>Burkholderiaceae</taxon>
        <taxon>Trinickia</taxon>
    </lineage>
</organism>
<feature type="compositionally biased region" description="Basic residues" evidence="3">
    <location>
        <begin position="171"/>
        <end position="188"/>
    </location>
</feature>
<dbReference type="PROSITE" id="PS51295">
    <property type="entry name" value="CRM"/>
    <property type="match status" value="1"/>
</dbReference>